<feature type="transmembrane region" description="Helical" evidence="9">
    <location>
        <begin position="414"/>
        <end position="433"/>
    </location>
</feature>
<evidence type="ECO:0000256" key="9">
    <source>
        <dbReference type="SAM" id="Phobius"/>
    </source>
</evidence>
<feature type="transmembrane region" description="Helical" evidence="9">
    <location>
        <begin position="215"/>
        <end position="234"/>
    </location>
</feature>
<feature type="transmembrane region" description="Helical" evidence="9">
    <location>
        <begin position="388"/>
        <end position="407"/>
    </location>
</feature>
<dbReference type="CDD" id="cd06582">
    <property type="entry name" value="TM_PBP1_LivH_like"/>
    <property type="match status" value="1"/>
</dbReference>
<gene>
    <name evidence="10" type="ORF">UFOPK1358_01302</name>
</gene>
<reference evidence="10" key="1">
    <citation type="submission" date="2020-05" db="EMBL/GenBank/DDBJ databases">
        <authorList>
            <person name="Chiriac C."/>
            <person name="Salcher M."/>
            <person name="Ghai R."/>
            <person name="Kavagutti S V."/>
        </authorList>
    </citation>
    <scope>NUCLEOTIDE SEQUENCE</scope>
</reference>
<dbReference type="InterPro" id="IPR043428">
    <property type="entry name" value="LivM-like"/>
</dbReference>
<feature type="transmembrane region" description="Helical" evidence="9">
    <location>
        <begin position="511"/>
        <end position="533"/>
    </location>
</feature>
<organism evidence="10">
    <name type="scientific">freshwater metagenome</name>
    <dbReference type="NCBI Taxonomy" id="449393"/>
    <lineage>
        <taxon>unclassified sequences</taxon>
        <taxon>metagenomes</taxon>
        <taxon>ecological metagenomes</taxon>
    </lineage>
</organism>
<feature type="transmembrane region" description="Helical" evidence="9">
    <location>
        <begin position="338"/>
        <end position="357"/>
    </location>
</feature>
<feature type="transmembrane region" description="Helical" evidence="9">
    <location>
        <begin position="577"/>
        <end position="600"/>
    </location>
</feature>
<evidence type="ECO:0000256" key="8">
    <source>
        <dbReference type="ARBA" id="ARBA00037998"/>
    </source>
</evidence>
<sequence length="802" mass="83044">MDKFLIFTIAGLSTAAIYAIAASGLVVTYTTSGIFNFAHGAFSMMAAFMFWQVHMGWGVPTLPAFLLVVFVIGPAFGAIVERGIMRGIEGATDVVKIVVTISLMIALIGISMVIWKPDVARPVPAFFEGQKITVFNAVVNYQRLMAMLIAIAVAIGLRLIFKKTRLGVAMRAVVDDRGLLQLNGGRPSRTSMMAWALGSGMAALSGVLIASEQTLSATTLTLLFINAYAVAVVGRLRSLPGAFLGAVILGLLESYAIGYIPQDAMLGPISLQSSKNAIPAVMLFVVIMLQPQDRLRAHGVSRRSAGSKPVAQRVALVGGAAFILVVAGLGSLMSLTDLNLVTTGFYLAIVTLSLVPLTGYAGQISLAQLTFTGIGAVAMATWGANGSLLGVAIAVGVCAVVGGIVAFPALRLSGIYLALATAAFALFCSAMFFNQVDVMPGGNRQVPRLQIGPLSINSDFRQLVLLAVVFAAIGNLLVLLRRSAWGRRLTAMKDSPVACATLGLNLTSTKVGVFALSAAIAGAAGAISGRTFLADTLTLPGSLSVTMLAVVGGIGSIAGAFFGGMLLGAFPIGATIFAANAIGIFGFVAVSVKDILVFSPGMMGVSLGRDPDGAAPQIALGYRAVAHSVPALVTTAVGASVIWALAKFDSIGNWSFFAAEMVFILAVVPLLPLLFAPTQVHGRRIATAIWLTLGVIVAALISWDSIFSSTGLRVIAIFVFLFLIARTAIGIFGVNPLDDADSEHVEPPSPDMFGIDRPLTKADALDAERALGLQDELLVLTAADSAGSLSSVGHSSPAGATA</sequence>
<feature type="transmembrane region" description="Helical" evidence="9">
    <location>
        <begin position="65"/>
        <end position="85"/>
    </location>
</feature>
<dbReference type="InterPro" id="IPR052157">
    <property type="entry name" value="BCAA_transport_permease"/>
</dbReference>
<comment type="subcellular location">
    <subcellularLocation>
        <location evidence="1">Cell membrane</location>
        <topology evidence="1">Multi-pass membrane protein</topology>
    </subcellularLocation>
</comment>
<comment type="similarity">
    <text evidence="8">Belongs to the binding-protein-dependent transport system permease family. LivHM subfamily.</text>
</comment>
<dbReference type="GO" id="GO:0015658">
    <property type="term" value="F:branched-chain amino acid transmembrane transporter activity"/>
    <property type="evidence" value="ECO:0007669"/>
    <property type="project" value="InterPro"/>
</dbReference>
<feature type="transmembrane region" description="Helical" evidence="9">
    <location>
        <begin position="620"/>
        <end position="645"/>
    </location>
</feature>
<keyword evidence="6 9" id="KW-1133">Transmembrane helix</keyword>
<evidence type="ECO:0000256" key="6">
    <source>
        <dbReference type="ARBA" id="ARBA00022989"/>
    </source>
</evidence>
<dbReference type="Pfam" id="PF02653">
    <property type="entry name" value="BPD_transp_2"/>
    <property type="match status" value="2"/>
</dbReference>
<dbReference type="PANTHER" id="PTHR11795">
    <property type="entry name" value="BRANCHED-CHAIN AMINO ACID TRANSPORT SYSTEM PERMEASE PROTEIN LIVH"/>
    <property type="match status" value="1"/>
</dbReference>
<keyword evidence="3" id="KW-1003">Cell membrane</keyword>
<feature type="transmembrane region" description="Helical" evidence="9">
    <location>
        <begin position="714"/>
        <end position="734"/>
    </location>
</feature>
<feature type="transmembrane region" description="Helical" evidence="9">
    <location>
        <begin position="97"/>
        <end position="115"/>
    </location>
</feature>
<accession>A0A6J6C3I8</accession>
<feature type="transmembrane region" description="Helical" evidence="9">
    <location>
        <begin position="144"/>
        <end position="161"/>
    </location>
</feature>
<dbReference type="InterPro" id="IPR001851">
    <property type="entry name" value="ABC_transp_permease"/>
</dbReference>
<feature type="transmembrane region" description="Helical" evidence="9">
    <location>
        <begin position="688"/>
        <end position="707"/>
    </location>
</feature>
<keyword evidence="4 9" id="KW-0812">Transmembrane</keyword>
<evidence type="ECO:0000256" key="3">
    <source>
        <dbReference type="ARBA" id="ARBA00022475"/>
    </source>
</evidence>
<evidence type="ECO:0000256" key="1">
    <source>
        <dbReference type="ARBA" id="ARBA00004651"/>
    </source>
</evidence>
<dbReference type="CDD" id="cd06581">
    <property type="entry name" value="TM_PBP1_LivM_like"/>
    <property type="match status" value="1"/>
</dbReference>
<proteinExistence type="inferred from homology"/>
<evidence type="ECO:0000256" key="5">
    <source>
        <dbReference type="ARBA" id="ARBA00022970"/>
    </source>
</evidence>
<name>A0A6J6C3I8_9ZZZZ</name>
<feature type="transmembrane region" description="Helical" evidence="9">
    <location>
        <begin position="545"/>
        <end position="570"/>
    </location>
</feature>
<dbReference type="EMBL" id="CAEZSF010000132">
    <property type="protein sequence ID" value="CAB4545746.1"/>
    <property type="molecule type" value="Genomic_DNA"/>
</dbReference>
<feature type="transmembrane region" description="Helical" evidence="9">
    <location>
        <begin position="657"/>
        <end position="676"/>
    </location>
</feature>
<evidence type="ECO:0000256" key="4">
    <source>
        <dbReference type="ARBA" id="ARBA00022692"/>
    </source>
</evidence>
<evidence type="ECO:0000256" key="7">
    <source>
        <dbReference type="ARBA" id="ARBA00023136"/>
    </source>
</evidence>
<evidence type="ECO:0000313" key="10">
    <source>
        <dbReference type="EMBL" id="CAB4545746.1"/>
    </source>
</evidence>
<keyword evidence="2" id="KW-0813">Transport</keyword>
<dbReference type="PANTHER" id="PTHR11795:SF450">
    <property type="entry name" value="ABC TRANSPORTER PERMEASE PROTEIN"/>
    <property type="match status" value="1"/>
</dbReference>
<dbReference type="AlphaFoldDB" id="A0A6J6C3I8"/>
<feature type="transmembrane region" description="Helical" evidence="9">
    <location>
        <begin position="241"/>
        <end position="261"/>
    </location>
</feature>
<dbReference type="GO" id="GO:0005886">
    <property type="term" value="C:plasma membrane"/>
    <property type="evidence" value="ECO:0007669"/>
    <property type="project" value="UniProtKB-SubCell"/>
</dbReference>
<keyword evidence="5" id="KW-0029">Amino-acid transport</keyword>
<feature type="transmembrane region" description="Helical" evidence="9">
    <location>
        <begin position="192"/>
        <end position="209"/>
    </location>
</feature>
<keyword evidence="7 9" id="KW-0472">Membrane</keyword>
<protein>
    <submittedName>
        <fullName evidence="10">Unannotated protein</fullName>
    </submittedName>
</protein>
<feature type="transmembrane region" description="Helical" evidence="9">
    <location>
        <begin position="310"/>
        <end position="332"/>
    </location>
</feature>
<feature type="transmembrane region" description="Helical" evidence="9">
    <location>
        <begin position="34"/>
        <end position="53"/>
    </location>
</feature>
<evidence type="ECO:0000256" key="2">
    <source>
        <dbReference type="ARBA" id="ARBA00022448"/>
    </source>
</evidence>
<dbReference type="GO" id="GO:0006865">
    <property type="term" value="P:amino acid transport"/>
    <property type="evidence" value="ECO:0007669"/>
    <property type="project" value="UniProtKB-KW"/>
</dbReference>
<feature type="transmembrane region" description="Helical" evidence="9">
    <location>
        <begin position="463"/>
        <end position="480"/>
    </location>
</feature>
<feature type="transmembrane region" description="Helical" evidence="9">
    <location>
        <begin position="6"/>
        <end position="27"/>
    </location>
</feature>